<evidence type="ECO:0000313" key="3">
    <source>
        <dbReference type="Proteomes" id="UP000290092"/>
    </source>
</evidence>
<dbReference type="Proteomes" id="UP000290092">
    <property type="component" value="Unassembled WGS sequence"/>
</dbReference>
<dbReference type="GO" id="GO:0016788">
    <property type="term" value="F:hydrolase activity, acting on ester bonds"/>
    <property type="evidence" value="ECO:0007669"/>
    <property type="project" value="UniProtKB-ARBA"/>
</dbReference>
<evidence type="ECO:0000313" key="2">
    <source>
        <dbReference type="EMBL" id="RXK16391.1"/>
    </source>
</evidence>
<evidence type="ECO:0008006" key="4">
    <source>
        <dbReference type="Google" id="ProtNLM"/>
    </source>
</evidence>
<accession>A0AAX2AL24</accession>
<keyword evidence="1" id="KW-0472">Membrane</keyword>
<dbReference type="KEGG" id="amyt:AMYT_2280"/>
<keyword evidence="3" id="KW-1185">Reference proteome</keyword>
<dbReference type="EMBL" id="NXID01000009">
    <property type="protein sequence ID" value="RXK16391.1"/>
    <property type="molecule type" value="Genomic_DNA"/>
</dbReference>
<name>A0AAX2AL24_9BACT</name>
<organism evidence="2 3">
    <name type="scientific">Malaciobacter mytili LMG 24559</name>
    <dbReference type="NCBI Taxonomy" id="1032238"/>
    <lineage>
        <taxon>Bacteria</taxon>
        <taxon>Pseudomonadati</taxon>
        <taxon>Campylobacterota</taxon>
        <taxon>Epsilonproteobacteria</taxon>
        <taxon>Campylobacterales</taxon>
        <taxon>Arcobacteraceae</taxon>
        <taxon>Malaciobacter</taxon>
    </lineage>
</organism>
<feature type="transmembrane region" description="Helical" evidence="1">
    <location>
        <begin position="12"/>
        <end position="34"/>
    </location>
</feature>
<evidence type="ECO:0000256" key="1">
    <source>
        <dbReference type="SAM" id="Phobius"/>
    </source>
</evidence>
<dbReference type="Gene3D" id="3.40.50.1110">
    <property type="entry name" value="SGNH hydrolase"/>
    <property type="match status" value="1"/>
</dbReference>
<dbReference type="SUPFAM" id="SSF52266">
    <property type="entry name" value="SGNH hydrolase"/>
    <property type="match status" value="1"/>
</dbReference>
<protein>
    <recommendedName>
        <fullName evidence="4">DUF1574 domain-containing protein</fullName>
    </recommendedName>
</protein>
<keyword evidence="1" id="KW-0812">Transmembrane</keyword>
<keyword evidence="1" id="KW-1133">Transmembrane helix</keyword>
<dbReference type="RefSeq" id="WP_114842650.1">
    <property type="nucleotide sequence ID" value="NZ_CP031219.1"/>
</dbReference>
<comment type="caution">
    <text evidence="2">The sequence shown here is derived from an EMBL/GenBank/DDBJ whole genome shotgun (WGS) entry which is preliminary data.</text>
</comment>
<sequence length="336" mass="39689">MHQLKQLINLRKILIIIIGTIIIVTGLNKISIVYPSSHETYNKYIDEGIKLLSTNEYTAIAIGSSIGFSLNFDDLNIKGLNFSYASRDLLEDAYLLKLLVEQSNSIKYIFWSVGGANSMMTNNAWYAPFVRREFYRAVNKYETSLLEPIANDWSNYIQGNFFPLIRKDFWKEPIKKIFKPSKTYEQKDLFKALKIVSKDSLLSRNSNTLTQEYNIQKNNMKQFENSQYYYHNTPQLIMEEVIKMCKFVASKNKQLIFITPPFTKSYLELSNTLNIKGKEYWQKVIKECKENKAIVLDWSKDDNYKNNYKYFYDYIHLNQEGNKIFMKDLYKTLQRL</sequence>
<reference evidence="2 3" key="1">
    <citation type="submission" date="2017-09" db="EMBL/GenBank/DDBJ databases">
        <title>Genomics of the genus Arcobacter.</title>
        <authorList>
            <person name="Perez-Cataluna A."/>
            <person name="Figueras M.J."/>
            <person name="Salas-Masso N."/>
        </authorList>
    </citation>
    <scope>NUCLEOTIDE SEQUENCE [LARGE SCALE GENOMIC DNA]</scope>
    <source>
        <strain evidence="2 3">CECT 7386</strain>
    </source>
</reference>
<dbReference type="AlphaFoldDB" id="A0AAX2AL24"/>
<gene>
    <name evidence="2" type="ORF">CP985_03575</name>
</gene>
<proteinExistence type="predicted"/>
<dbReference type="InterPro" id="IPR036514">
    <property type="entry name" value="SGNH_hydro_sf"/>
</dbReference>